<dbReference type="SMART" id="SM00382">
    <property type="entry name" value="AAA"/>
    <property type="match status" value="1"/>
</dbReference>
<keyword evidence="2 4" id="KW-0067">ATP-binding</keyword>
<evidence type="ECO:0000313" key="5">
    <source>
        <dbReference type="Proteomes" id="UP000095765"/>
    </source>
</evidence>
<proteinExistence type="predicted"/>
<dbReference type="EMBL" id="CZBE01000001">
    <property type="protein sequence ID" value="CUP21936.1"/>
    <property type="molecule type" value="Genomic_DNA"/>
</dbReference>
<dbReference type="AlphaFoldDB" id="A0A174LGT7"/>
<feature type="domain" description="ABC transporter" evidence="3">
    <location>
        <begin position="306"/>
        <end position="550"/>
    </location>
</feature>
<dbReference type="Proteomes" id="UP000095765">
    <property type="component" value="Unassembled WGS sequence"/>
</dbReference>
<reference evidence="4 5" key="1">
    <citation type="submission" date="2015-09" db="EMBL/GenBank/DDBJ databases">
        <authorList>
            <consortium name="Pathogen Informatics"/>
        </authorList>
    </citation>
    <scope>NUCLEOTIDE SEQUENCE [LARGE SCALE GENOMIC DNA]</scope>
    <source>
        <strain evidence="4 5">2789STDY5834939</strain>
    </source>
</reference>
<keyword evidence="1" id="KW-0547">Nucleotide-binding</keyword>
<protein>
    <submittedName>
        <fullName evidence="4">Galactose/methyl galactoside import ATP-binding protein MglA</fullName>
        <ecNumber evidence="4">3.6.3.17</ecNumber>
    </submittedName>
</protein>
<sequence>MKRLYRPCQDRYRQRPPGDRRALLLLGRHTTAGDSTRQGMERMNAIQTINLTKKFDKFVANDRINLAVEKNEIKCIVGENGAGKTTLMNMLYGVLQPTSGKILINGEEVRFRSPLDAIAHGIGMVHQHFKLAPSLTVYENILLGVEIRKKWGALQTPFIDNETERRRVRELIDQYHFQLDPSERVANLSVGQCQQLEILKMLYRNVDILILDEPTSVLTPQEVDWLIENLKNLSKNGKTIIVITHKLREIMALSDSVTVIRHGRVVGEAKTSDTSEKELAQMMVGRDVVLTVSNEGGCPCGSTPVYSVRDLTTVNETGQQVLHGVSFDVCEHEIYGIAGVEGNGQSELVKILTGMMLATGGSVAIGGEDITNVWPDKLREKKIGIIPEDRYKHGLCRDMSLADNCAAGYLNDRDLCTCGVLKKKEMQERCRKYIEKYDIRIADEHGNVSQLSGGNAQKIIVAREFESHPRLMIACQPTRGVDVGSIEYIHQSLLDFRNAGYSVLLISSELSEIMSLSDRVGVMYKGDIIGEVDPKTTTTAEIGLLMAGTKPEGLKVKA</sequence>
<dbReference type="Pfam" id="PF00005">
    <property type="entry name" value="ABC_tran"/>
    <property type="match status" value="2"/>
</dbReference>
<dbReference type="CDD" id="cd03216">
    <property type="entry name" value="ABC_Carb_Monos_I"/>
    <property type="match status" value="1"/>
</dbReference>
<dbReference type="RefSeq" id="WP_369523558.1">
    <property type="nucleotide sequence ID" value="NZ_JANFXI010000001.1"/>
</dbReference>
<evidence type="ECO:0000313" key="4">
    <source>
        <dbReference type="EMBL" id="CUP21936.1"/>
    </source>
</evidence>
<name>A0A174LGT7_9FIRM</name>
<dbReference type="CDD" id="cd03215">
    <property type="entry name" value="ABC_Carb_Monos_II"/>
    <property type="match status" value="1"/>
</dbReference>
<dbReference type="PROSITE" id="PS50893">
    <property type="entry name" value="ABC_TRANSPORTER_2"/>
    <property type="match status" value="2"/>
</dbReference>
<dbReference type="PROSITE" id="PS00211">
    <property type="entry name" value="ABC_TRANSPORTER_1"/>
    <property type="match status" value="1"/>
</dbReference>
<dbReference type="InterPro" id="IPR003593">
    <property type="entry name" value="AAA+_ATPase"/>
</dbReference>
<accession>A0A174LGT7</accession>
<keyword evidence="4" id="KW-0378">Hydrolase</keyword>
<dbReference type="InterPro" id="IPR050107">
    <property type="entry name" value="ABC_carbohydrate_import_ATPase"/>
</dbReference>
<dbReference type="Gene3D" id="3.40.50.300">
    <property type="entry name" value="P-loop containing nucleotide triphosphate hydrolases"/>
    <property type="match status" value="2"/>
</dbReference>
<gene>
    <name evidence="4" type="primary">mglA_1</name>
    <name evidence="4" type="ORF">ERS852551_00127</name>
</gene>
<dbReference type="InterPro" id="IPR003439">
    <property type="entry name" value="ABC_transporter-like_ATP-bd"/>
</dbReference>
<dbReference type="PANTHER" id="PTHR43790:SF4">
    <property type="entry name" value="GUANOSINE IMPORT ATP-BINDING PROTEIN NUPO"/>
    <property type="match status" value="1"/>
</dbReference>
<dbReference type="GO" id="GO:0016887">
    <property type="term" value="F:ATP hydrolysis activity"/>
    <property type="evidence" value="ECO:0007669"/>
    <property type="project" value="InterPro"/>
</dbReference>
<organism evidence="4 5">
    <name type="scientific">Anaerotruncus colihominis</name>
    <dbReference type="NCBI Taxonomy" id="169435"/>
    <lineage>
        <taxon>Bacteria</taxon>
        <taxon>Bacillati</taxon>
        <taxon>Bacillota</taxon>
        <taxon>Clostridia</taxon>
        <taxon>Eubacteriales</taxon>
        <taxon>Oscillospiraceae</taxon>
        <taxon>Anaerotruncus</taxon>
    </lineage>
</organism>
<evidence type="ECO:0000256" key="1">
    <source>
        <dbReference type="ARBA" id="ARBA00022741"/>
    </source>
</evidence>
<dbReference type="GO" id="GO:0005524">
    <property type="term" value="F:ATP binding"/>
    <property type="evidence" value="ECO:0007669"/>
    <property type="project" value="UniProtKB-KW"/>
</dbReference>
<evidence type="ECO:0000256" key="2">
    <source>
        <dbReference type="ARBA" id="ARBA00022840"/>
    </source>
</evidence>
<evidence type="ECO:0000259" key="3">
    <source>
        <dbReference type="PROSITE" id="PS50893"/>
    </source>
</evidence>
<dbReference type="InterPro" id="IPR027417">
    <property type="entry name" value="P-loop_NTPase"/>
</dbReference>
<dbReference type="EC" id="3.6.3.17" evidence="4"/>
<dbReference type="InterPro" id="IPR017871">
    <property type="entry name" value="ABC_transporter-like_CS"/>
</dbReference>
<feature type="domain" description="ABC transporter" evidence="3">
    <location>
        <begin position="46"/>
        <end position="287"/>
    </location>
</feature>
<dbReference type="SUPFAM" id="SSF52540">
    <property type="entry name" value="P-loop containing nucleoside triphosphate hydrolases"/>
    <property type="match status" value="2"/>
</dbReference>
<dbReference type="PANTHER" id="PTHR43790">
    <property type="entry name" value="CARBOHYDRATE TRANSPORT ATP-BINDING PROTEIN MG119-RELATED"/>
    <property type="match status" value="1"/>
</dbReference>